<accession>A0A9X1ZLN3</accession>
<protein>
    <submittedName>
        <fullName evidence="7">GMC family oxidoreductase</fullName>
    </submittedName>
</protein>
<dbReference type="InterPro" id="IPR007867">
    <property type="entry name" value="GMC_OxRtase_C"/>
</dbReference>
<comment type="similarity">
    <text evidence="1">Belongs to the GMC oxidoreductase family.</text>
</comment>
<dbReference type="GO" id="GO:0050660">
    <property type="term" value="F:flavin adenine dinucleotide binding"/>
    <property type="evidence" value="ECO:0007669"/>
    <property type="project" value="InterPro"/>
</dbReference>
<keyword evidence="3" id="KW-0274">FAD</keyword>
<dbReference type="RefSeq" id="WP_248994855.1">
    <property type="nucleotide sequence ID" value="NZ_JAKIKP010000003.1"/>
</dbReference>
<dbReference type="InterPro" id="IPR036188">
    <property type="entry name" value="FAD/NAD-bd_sf"/>
</dbReference>
<dbReference type="PANTHER" id="PTHR46056">
    <property type="entry name" value="LONG-CHAIN-ALCOHOL OXIDASE"/>
    <property type="match status" value="1"/>
</dbReference>
<dbReference type="Gene3D" id="3.50.50.60">
    <property type="entry name" value="FAD/NAD(P)-binding domain"/>
    <property type="match status" value="2"/>
</dbReference>
<feature type="domain" description="Glucose-methanol-choline oxidoreductase N-terminal" evidence="5">
    <location>
        <begin position="234"/>
        <end position="345"/>
    </location>
</feature>
<comment type="caution">
    <text evidence="7">The sequence shown here is derived from an EMBL/GenBank/DDBJ whole genome shotgun (WGS) entry which is preliminary data.</text>
</comment>
<sequence>MAKTLEAVDAVVIGVGMSGSIIAHELTKAGQKVVGLERGAGRNTVPDFQAPAMHDELKYSVRKGLMQSAQNEAVTLRNNTDQTALPIRRWQAFLPGTGLGGSAVHWNGNIWRFQEADFVLKSHIEKRYGKDFIDPRLSIQDWGVTYADLEPHYTRFENLYGACGKAGNIQGKVQPGGNPFEAPRSTEYPNKPMKQTYACSLFSKAAESLGYKPFPMPSCTMSQRYTNPLGLTMEACVMCGFCERFGCEHKAKASPQTTILPVLLKSDLFELRTHAQVQKVQLDKQGKKATGVTYINAAGEEVFQPAKLVIMSMFSLNNVRMMLLSGIGKPYDPKTQTGVVGRNYTYQTISGAQVFFDDDVRVNPFMASGSTMSVIDEFSGDNFDHSELGFIGGAYLYSNITNGQPIGFHPVPPGTPRWGQEFKQAMLKHYNHTVKLGAHGSSMPTPTNYLDLDPTYKDAWGQPLLRMTFDFTENDIKMSAYITSKLEQIGKAMGGKQVVASPRKGPFDSNIYQSTHNCGGAVMGADPKTSAVNPYLQCWDVSNVFVVGASAFVHNGSYNPTGTLGALTYHAAEALTTKYLKSPGPLVSL</sequence>
<keyword evidence="8" id="KW-1185">Reference proteome</keyword>
<dbReference type="Proteomes" id="UP001139333">
    <property type="component" value="Unassembled WGS sequence"/>
</dbReference>
<dbReference type="InterPro" id="IPR000172">
    <property type="entry name" value="GMC_OxRdtase_N"/>
</dbReference>
<evidence type="ECO:0000256" key="2">
    <source>
        <dbReference type="ARBA" id="ARBA00022630"/>
    </source>
</evidence>
<keyword evidence="2" id="KW-0285">Flavoprotein</keyword>
<dbReference type="Pfam" id="PF05199">
    <property type="entry name" value="GMC_oxred_C"/>
    <property type="match status" value="1"/>
</dbReference>
<dbReference type="Pfam" id="PF00732">
    <property type="entry name" value="GMC_oxred_N"/>
    <property type="match status" value="1"/>
</dbReference>
<keyword evidence="4" id="KW-0560">Oxidoreductase</keyword>
<evidence type="ECO:0000256" key="3">
    <source>
        <dbReference type="ARBA" id="ARBA00022827"/>
    </source>
</evidence>
<name>A0A9X1ZLN3_9GAMM</name>
<dbReference type="SUPFAM" id="SSF51905">
    <property type="entry name" value="FAD/NAD(P)-binding domain"/>
    <property type="match status" value="1"/>
</dbReference>
<evidence type="ECO:0000313" key="8">
    <source>
        <dbReference type="Proteomes" id="UP001139333"/>
    </source>
</evidence>
<dbReference type="AlphaFoldDB" id="A0A9X1ZLN3"/>
<proteinExistence type="inferred from homology"/>
<dbReference type="PANTHER" id="PTHR46056:SF12">
    <property type="entry name" value="LONG-CHAIN-ALCOHOL OXIDASE"/>
    <property type="match status" value="1"/>
</dbReference>
<gene>
    <name evidence="7" type="ORF">L2672_05615</name>
</gene>
<dbReference type="SUPFAM" id="SSF54373">
    <property type="entry name" value="FAD-linked reductases, C-terminal domain"/>
    <property type="match status" value="1"/>
</dbReference>
<dbReference type="EMBL" id="JAKIKP010000003">
    <property type="protein sequence ID" value="MCL1142170.1"/>
    <property type="molecule type" value="Genomic_DNA"/>
</dbReference>
<evidence type="ECO:0000259" key="5">
    <source>
        <dbReference type="Pfam" id="PF00732"/>
    </source>
</evidence>
<evidence type="ECO:0000256" key="4">
    <source>
        <dbReference type="ARBA" id="ARBA00023002"/>
    </source>
</evidence>
<evidence type="ECO:0000259" key="6">
    <source>
        <dbReference type="Pfam" id="PF05199"/>
    </source>
</evidence>
<evidence type="ECO:0000256" key="1">
    <source>
        <dbReference type="ARBA" id="ARBA00010790"/>
    </source>
</evidence>
<evidence type="ECO:0000313" key="7">
    <source>
        <dbReference type="EMBL" id="MCL1142170.1"/>
    </source>
</evidence>
<organism evidence="7 8">
    <name type="scientific">Shewanella gaetbuli</name>
    <dbReference type="NCBI Taxonomy" id="220752"/>
    <lineage>
        <taxon>Bacteria</taxon>
        <taxon>Pseudomonadati</taxon>
        <taxon>Pseudomonadota</taxon>
        <taxon>Gammaproteobacteria</taxon>
        <taxon>Alteromonadales</taxon>
        <taxon>Shewanellaceae</taxon>
        <taxon>Shewanella</taxon>
    </lineage>
</organism>
<feature type="domain" description="Glucose-methanol-choline oxidoreductase C-terminal" evidence="6">
    <location>
        <begin position="444"/>
        <end position="567"/>
    </location>
</feature>
<reference evidence="7" key="1">
    <citation type="submission" date="2022-01" db="EMBL/GenBank/DDBJ databases">
        <title>Whole genome-based taxonomy of the Shewanellaceae.</title>
        <authorList>
            <person name="Martin-Rodriguez A.J."/>
        </authorList>
    </citation>
    <scope>NUCLEOTIDE SEQUENCE</scope>
    <source>
        <strain evidence="7">DSM 16422</strain>
    </source>
</reference>
<dbReference type="GO" id="GO:0016614">
    <property type="term" value="F:oxidoreductase activity, acting on CH-OH group of donors"/>
    <property type="evidence" value="ECO:0007669"/>
    <property type="project" value="InterPro"/>
</dbReference>